<dbReference type="AlphaFoldDB" id="A0A1S3JQP3"/>
<evidence type="ECO:0000313" key="3">
    <source>
        <dbReference type="RefSeq" id="XP_013412294.1"/>
    </source>
</evidence>
<feature type="compositionally biased region" description="Polar residues" evidence="1">
    <location>
        <begin position="85"/>
        <end position="116"/>
    </location>
</feature>
<feature type="compositionally biased region" description="Basic and acidic residues" evidence="1">
    <location>
        <begin position="117"/>
        <end position="126"/>
    </location>
</feature>
<reference evidence="3" key="1">
    <citation type="submission" date="2025-08" db="UniProtKB">
        <authorList>
            <consortium name="RefSeq"/>
        </authorList>
    </citation>
    <scope>IDENTIFICATION</scope>
    <source>
        <tissue evidence="3">Gonads</tissue>
    </source>
</reference>
<dbReference type="KEGG" id="lak:106175030"/>
<organism evidence="2 3">
    <name type="scientific">Lingula anatina</name>
    <name type="common">Brachiopod</name>
    <name type="synonym">Lingula unguis</name>
    <dbReference type="NCBI Taxonomy" id="7574"/>
    <lineage>
        <taxon>Eukaryota</taxon>
        <taxon>Metazoa</taxon>
        <taxon>Spiralia</taxon>
        <taxon>Lophotrochozoa</taxon>
        <taxon>Brachiopoda</taxon>
        <taxon>Linguliformea</taxon>
        <taxon>Lingulata</taxon>
        <taxon>Lingulida</taxon>
        <taxon>Linguloidea</taxon>
        <taxon>Lingulidae</taxon>
        <taxon>Lingula</taxon>
    </lineage>
</organism>
<evidence type="ECO:0000256" key="1">
    <source>
        <dbReference type="SAM" id="MobiDB-lite"/>
    </source>
</evidence>
<evidence type="ECO:0000313" key="2">
    <source>
        <dbReference type="Proteomes" id="UP000085678"/>
    </source>
</evidence>
<name>A0A1S3JQP3_LINAN</name>
<feature type="region of interest" description="Disordered" evidence="1">
    <location>
        <begin position="329"/>
        <end position="348"/>
    </location>
</feature>
<feature type="compositionally biased region" description="Basic and acidic residues" evidence="1">
    <location>
        <begin position="170"/>
        <end position="184"/>
    </location>
</feature>
<dbReference type="Gene3D" id="1.20.5.1180">
    <property type="entry name" value="Geminin coiled-coil domain"/>
    <property type="match status" value="1"/>
</dbReference>
<feature type="region of interest" description="Disordered" evidence="1">
    <location>
        <begin position="38"/>
        <end position="217"/>
    </location>
</feature>
<feature type="region of interest" description="Disordered" evidence="1">
    <location>
        <begin position="394"/>
        <end position="417"/>
    </location>
</feature>
<dbReference type="GeneID" id="106175030"/>
<dbReference type="PANTHER" id="PTHR31838">
    <property type="entry name" value="CENTROSOMAL PROTEIN OF 55 KDA"/>
    <property type="match status" value="1"/>
</dbReference>
<dbReference type="RefSeq" id="XP_013412294.1">
    <property type="nucleotide sequence ID" value="XM_013556840.2"/>
</dbReference>
<proteinExistence type="predicted"/>
<gene>
    <name evidence="3" type="primary">LOC106175030</name>
</gene>
<dbReference type="GO" id="GO:0051896">
    <property type="term" value="P:regulation of phosphatidylinositol 3-kinase/protein kinase B signal transduction"/>
    <property type="evidence" value="ECO:0007669"/>
    <property type="project" value="InterPro"/>
</dbReference>
<dbReference type="PANTHER" id="PTHR31838:SF1">
    <property type="entry name" value="CENTROSOMAL PROTEIN OF 55 KDA"/>
    <property type="match status" value="1"/>
</dbReference>
<dbReference type="InterPro" id="IPR038926">
    <property type="entry name" value="CEP55"/>
</dbReference>
<sequence length="502" mass="57531">MENPSFHFENLSFSTLGELGKVQVPAGLVATFHIMNGKGGSRLAGKPEHSKKSDQRLAENKKGNGLHGEQHGRKPDLEVSERVSSRQPSDFASRSPTVKHTTVVHSDSSIDYSSLERSTEPKRETIPENCSSKQTDKTVSPLVEQRAHVPTTTRSKPTRTVDDSGVYNLDSRRYSDSNASEHSRISNSELSKLEPVQSGSKQKATSSPKCRLQSGKHEREQLANYEHEITHLKQTLRNLNWKYEEQETAKESLERELAKQNKNVKKLKSKVNELIDANKQWYAYNEDRERYVKELQLKLSDQKIAYNKIQLTIAELKQKIKMKNEEIHHLKRQSAANEKSSREHSSLTAELNDYKVQVTFLREQLKQYMEDFNTERQEKEMVFRKLIKLQEEQRQQADTTPCSKRTEKVESPLSSETTNYQTAQSLNLQLTPEADHVWQKISPEHNSKSLPTSKMVVGGSRIVEGATGGYEFQEILRCPKCWKEYLPSQHLDLLEHIDICCT</sequence>
<feature type="compositionally biased region" description="Basic and acidic residues" evidence="1">
    <location>
        <begin position="45"/>
        <end position="84"/>
    </location>
</feature>
<protein>
    <submittedName>
        <fullName evidence="3">Trichohyalin</fullName>
    </submittedName>
</protein>
<accession>A0A1S3JQP3</accession>
<dbReference type="Proteomes" id="UP000085678">
    <property type="component" value="Unplaced"/>
</dbReference>
<dbReference type="InParanoid" id="A0A1S3JQP3"/>
<dbReference type="GO" id="GO:0000281">
    <property type="term" value="P:mitotic cytokinesis"/>
    <property type="evidence" value="ECO:0007669"/>
    <property type="project" value="InterPro"/>
</dbReference>
<keyword evidence="2" id="KW-1185">Reference proteome</keyword>
<feature type="compositionally biased region" description="Polar residues" evidence="1">
    <location>
        <begin position="197"/>
        <end position="208"/>
    </location>
</feature>